<feature type="domain" description="PIN" evidence="1">
    <location>
        <begin position="5"/>
        <end position="125"/>
    </location>
</feature>
<dbReference type="KEGG" id="sii:LD85_0852"/>
<sequence length="137" mass="15516">MRRKILFDTGFFHVYFSGLNEEAKKAVEEVYTGKSVGYTLDLNLAEFLYTYGKLNGVEEANVRLSLILNSPIKIVSTNKELALRAGELKVKYQNLSIVDCFLVAFAEKENAVIYTTDSEIKRVYKNTIILCSNCVVK</sequence>
<evidence type="ECO:0000313" key="2">
    <source>
        <dbReference type="EMBL" id="ADB86564.1"/>
    </source>
</evidence>
<dbReference type="AlphaFoldDB" id="D2PI70"/>
<dbReference type="HOGENOM" id="CLU_135601_2_0_2"/>
<evidence type="ECO:0000313" key="3">
    <source>
        <dbReference type="Proteomes" id="UP000001404"/>
    </source>
</evidence>
<gene>
    <name evidence="2" type="ordered locus">LD85_0852</name>
</gene>
<dbReference type="InterPro" id="IPR002716">
    <property type="entry name" value="PIN_dom"/>
</dbReference>
<reference evidence="3" key="1">
    <citation type="journal article" date="2009" name="Proc. Natl. Acad. Sci. U.S.A.">
        <title>Biogeography of the Sulfolobus islandicus pan-genome.</title>
        <authorList>
            <person name="Reno M.L."/>
            <person name="Held N.L."/>
            <person name="Fields C.J."/>
            <person name="Burke P.V."/>
            <person name="Whitaker R.J."/>
        </authorList>
    </citation>
    <scope>NUCLEOTIDE SEQUENCE [LARGE SCALE GENOMIC DNA]</scope>
    <source>
        <strain evidence="3">L.D.8.5 / Lassen #2</strain>
    </source>
</reference>
<organism evidence="2 3">
    <name type="scientific">Saccharolobus islandicus (strain L.D.8.5 / Lassen #2)</name>
    <name type="common">Sulfolobus islandicus</name>
    <dbReference type="NCBI Taxonomy" id="425944"/>
    <lineage>
        <taxon>Archaea</taxon>
        <taxon>Thermoproteota</taxon>
        <taxon>Thermoprotei</taxon>
        <taxon>Sulfolobales</taxon>
        <taxon>Sulfolobaceae</taxon>
        <taxon>Saccharolobus</taxon>
    </lineage>
</organism>
<proteinExistence type="predicted"/>
<name>D2PI70_SACI9</name>
<dbReference type="CDD" id="cd18689">
    <property type="entry name" value="PIN_VapC-like"/>
    <property type="match status" value="1"/>
</dbReference>
<dbReference type="SUPFAM" id="SSF88723">
    <property type="entry name" value="PIN domain-like"/>
    <property type="match status" value="1"/>
</dbReference>
<dbReference type="Proteomes" id="UP000001404">
    <property type="component" value="Chromosome"/>
</dbReference>
<dbReference type="InterPro" id="IPR029060">
    <property type="entry name" value="PIN-like_dom_sf"/>
</dbReference>
<dbReference type="Pfam" id="PF01850">
    <property type="entry name" value="PIN"/>
    <property type="match status" value="1"/>
</dbReference>
<dbReference type="PANTHER" id="PTHR39677">
    <property type="entry name" value="RIBONUCLEASE VAPC6"/>
    <property type="match status" value="1"/>
</dbReference>
<protein>
    <submittedName>
        <fullName evidence="2">PilT protein domain protein</fullName>
    </submittedName>
</protein>
<dbReference type="PANTHER" id="PTHR39677:SF4">
    <property type="entry name" value="RIBONUCLEASE VAPC6"/>
    <property type="match status" value="1"/>
</dbReference>
<dbReference type="RefSeq" id="WP_012952532.1">
    <property type="nucleotide sequence ID" value="NC_013769.1"/>
</dbReference>
<evidence type="ECO:0000259" key="1">
    <source>
        <dbReference type="Pfam" id="PF01850"/>
    </source>
</evidence>
<accession>D2PI70</accession>
<dbReference type="EMBL" id="CP001731">
    <property type="protein sequence ID" value="ADB86564.1"/>
    <property type="molecule type" value="Genomic_DNA"/>
</dbReference>
<dbReference type="Gene3D" id="3.40.50.1010">
    <property type="entry name" value="5'-nuclease"/>
    <property type="match status" value="1"/>
</dbReference>